<evidence type="ECO:0000256" key="5">
    <source>
        <dbReference type="ARBA" id="ARBA00022519"/>
    </source>
</evidence>
<dbReference type="PANTHER" id="PTHR32196:SF21">
    <property type="entry name" value="ABC TRANSPORTER PERMEASE PROTEIN YPHD-RELATED"/>
    <property type="match status" value="1"/>
</dbReference>
<feature type="transmembrane region" description="Helical" evidence="10">
    <location>
        <begin position="191"/>
        <end position="211"/>
    </location>
</feature>
<proteinExistence type="inferred from homology"/>
<dbReference type="CDD" id="cd06579">
    <property type="entry name" value="TM_PBP1_transp_AraH_like"/>
    <property type="match status" value="1"/>
</dbReference>
<feature type="transmembrane region" description="Helical" evidence="10">
    <location>
        <begin position="277"/>
        <end position="310"/>
    </location>
</feature>
<organism evidence="11 12">
    <name type="scientific">Pseudomonas kulmbachensis</name>
    <dbReference type="NCBI Taxonomy" id="3043408"/>
    <lineage>
        <taxon>Bacteria</taxon>
        <taxon>Pseudomonadati</taxon>
        <taxon>Pseudomonadota</taxon>
        <taxon>Gammaproteobacteria</taxon>
        <taxon>Pseudomonadales</taxon>
        <taxon>Pseudomonadaceae</taxon>
        <taxon>Pseudomonas</taxon>
    </lineage>
</organism>
<evidence type="ECO:0000256" key="9">
    <source>
        <dbReference type="SAM" id="MobiDB-lite"/>
    </source>
</evidence>
<dbReference type="RefSeq" id="WP_338579133.1">
    <property type="nucleotide sequence ID" value="NZ_JBINXA010000002.1"/>
</dbReference>
<feature type="transmembrane region" description="Helical" evidence="10">
    <location>
        <begin position="322"/>
        <end position="338"/>
    </location>
</feature>
<evidence type="ECO:0000256" key="3">
    <source>
        <dbReference type="ARBA" id="ARBA00022448"/>
    </source>
</evidence>
<dbReference type="Pfam" id="PF02653">
    <property type="entry name" value="BPD_transp_2"/>
    <property type="match status" value="1"/>
</dbReference>
<comment type="subcellular location">
    <subcellularLocation>
        <location evidence="1">Cell inner membrane</location>
        <topology evidence="1">Multi-pass membrane protein</topology>
    </subcellularLocation>
</comment>
<dbReference type="Proteomes" id="UP001609821">
    <property type="component" value="Unassembled WGS sequence"/>
</dbReference>
<comment type="similarity">
    <text evidence="2">Belongs to the binding-protein-dependent transport system permease family. AraH/RbsC subfamily.</text>
</comment>
<keyword evidence="3" id="KW-0813">Transport</keyword>
<evidence type="ECO:0000256" key="2">
    <source>
        <dbReference type="ARBA" id="ARBA00007942"/>
    </source>
</evidence>
<evidence type="ECO:0000256" key="1">
    <source>
        <dbReference type="ARBA" id="ARBA00004429"/>
    </source>
</evidence>
<gene>
    <name evidence="11" type="ORF">ACHMWK_00830</name>
</gene>
<evidence type="ECO:0000256" key="8">
    <source>
        <dbReference type="ARBA" id="ARBA00023136"/>
    </source>
</evidence>
<evidence type="ECO:0000256" key="4">
    <source>
        <dbReference type="ARBA" id="ARBA00022475"/>
    </source>
</evidence>
<evidence type="ECO:0000256" key="10">
    <source>
        <dbReference type="SAM" id="Phobius"/>
    </source>
</evidence>
<sequence>MMAESMSLPTRKTPSINARSLPLLLLKMRAYLALMLLVILFSSIAPSFLSARNLVIVAEQVAVFAILGIGMTFVILAAGIDLSVGAIAGLAAMIAGYLIAEGLQLPWLGVSVFGSIPVICMVTLAVGTLVGAINGWFITRLKVTPFIMTLGMLYMARGAAQLVSGGATYGDLGGQAELNNTGFLLLGTARILSVPVSIWLMIILTLVAVYICRKTVFGRQVYAIGGNERAAELSGVRVNRVKLGTYAISGFCAALAGLIIASRLGAANPAIATSYELNAIAVVVLGGASLFGGVGTIGGTIIGAFVLGVLSNGMVLVGISDFWQTVITGAVIVLAVVVDQLQRRVEKSSAEREAKAQETQGSTVSNA</sequence>
<evidence type="ECO:0000256" key="6">
    <source>
        <dbReference type="ARBA" id="ARBA00022692"/>
    </source>
</evidence>
<feature type="transmembrane region" description="Helical" evidence="10">
    <location>
        <begin position="113"/>
        <end position="138"/>
    </location>
</feature>
<feature type="transmembrane region" description="Helical" evidence="10">
    <location>
        <begin position="87"/>
        <end position="107"/>
    </location>
</feature>
<keyword evidence="5" id="KW-0997">Cell inner membrane</keyword>
<dbReference type="PANTHER" id="PTHR32196">
    <property type="entry name" value="ABC TRANSPORTER PERMEASE PROTEIN YPHD-RELATED-RELATED"/>
    <property type="match status" value="1"/>
</dbReference>
<accession>A0ABW7LV32</accession>
<keyword evidence="4" id="KW-1003">Cell membrane</keyword>
<feature type="transmembrane region" description="Helical" evidence="10">
    <location>
        <begin position="61"/>
        <end position="80"/>
    </location>
</feature>
<evidence type="ECO:0000313" key="12">
    <source>
        <dbReference type="Proteomes" id="UP001609821"/>
    </source>
</evidence>
<keyword evidence="8 10" id="KW-0472">Membrane</keyword>
<keyword evidence="7 10" id="KW-1133">Transmembrane helix</keyword>
<protein>
    <submittedName>
        <fullName evidence="11">ABC transporter permease</fullName>
    </submittedName>
</protein>
<reference evidence="11 12" key="1">
    <citation type="submission" date="2024-10" db="EMBL/GenBank/DDBJ databases">
        <title>Aeromonas and Pseudomonas from the Cagarras Archipelago, Rio de Janeiro, Brazil.</title>
        <authorList>
            <person name="Canellas A.L.B."/>
            <person name="Laport M.S."/>
        </authorList>
    </citation>
    <scope>NUCLEOTIDE SEQUENCE [LARGE SCALE GENOMIC DNA]</scope>
    <source>
        <strain evidence="11 12">CPF-4</strain>
    </source>
</reference>
<dbReference type="EMBL" id="JBINXB010000001">
    <property type="protein sequence ID" value="MFH6564551.1"/>
    <property type="molecule type" value="Genomic_DNA"/>
</dbReference>
<dbReference type="InterPro" id="IPR001851">
    <property type="entry name" value="ABC_transp_permease"/>
</dbReference>
<feature type="compositionally biased region" description="Polar residues" evidence="9">
    <location>
        <begin position="357"/>
        <end position="367"/>
    </location>
</feature>
<evidence type="ECO:0000256" key="7">
    <source>
        <dbReference type="ARBA" id="ARBA00022989"/>
    </source>
</evidence>
<evidence type="ECO:0000313" key="11">
    <source>
        <dbReference type="EMBL" id="MFH6564551.1"/>
    </source>
</evidence>
<feature type="transmembrane region" description="Helical" evidence="10">
    <location>
        <begin position="243"/>
        <end position="265"/>
    </location>
</feature>
<feature type="region of interest" description="Disordered" evidence="9">
    <location>
        <begin position="348"/>
        <end position="367"/>
    </location>
</feature>
<keyword evidence="6 10" id="KW-0812">Transmembrane</keyword>
<name>A0ABW7LV32_9PSED</name>
<keyword evidence="12" id="KW-1185">Reference proteome</keyword>
<comment type="caution">
    <text evidence="11">The sequence shown here is derived from an EMBL/GenBank/DDBJ whole genome shotgun (WGS) entry which is preliminary data.</text>
</comment>